<dbReference type="EMBL" id="JADFTS010000004">
    <property type="protein sequence ID" value="KAF9608725.1"/>
    <property type="molecule type" value="Genomic_DNA"/>
</dbReference>
<proteinExistence type="predicted"/>
<keyword evidence="2" id="KW-1185">Reference proteome</keyword>
<dbReference type="OrthoDB" id="298344at2759"/>
<protein>
    <submittedName>
        <fullName evidence="1">Uncharacterized protein</fullName>
    </submittedName>
</protein>
<gene>
    <name evidence="1" type="ORF">IFM89_010857</name>
</gene>
<feature type="non-terminal residue" evidence="1">
    <location>
        <position position="1"/>
    </location>
</feature>
<evidence type="ECO:0000313" key="2">
    <source>
        <dbReference type="Proteomes" id="UP000631114"/>
    </source>
</evidence>
<organism evidence="1 2">
    <name type="scientific">Coptis chinensis</name>
    <dbReference type="NCBI Taxonomy" id="261450"/>
    <lineage>
        <taxon>Eukaryota</taxon>
        <taxon>Viridiplantae</taxon>
        <taxon>Streptophyta</taxon>
        <taxon>Embryophyta</taxon>
        <taxon>Tracheophyta</taxon>
        <taxon>Spermatophyta</taxon>
        <taxon>Magnoliopsida</taxon>
        <taxon>Ranunculales</taxon>
        <taxon>Ranunculaceae</taxon>
        <taxon>Coptidoideae</taxon>
        <taxon>Coptis</taxon>
    </lineage>
</organism>
<comment type="caution">
    <text evidence="1">The sequence shown here is derived from an EMBL/GenBank/DDBJ whole genome shotgun (WGS) entry which is preliminary data.</text>
</comment>
<dbReference type="AlphaFoldDB" id="A0A835LV76"/>
<evidence type="ECO:0000313" key="1">
    <source>
        <dbReference type="EMBL" id="KAF9608725.1"/>
    </source>
</evidence>
<dbReference type="Proteomes" id="UP000631114">
    <property type="component" value="Unassembled WGS sequence"/>
</dbReference>
<name>A0A835LV76_9MAGN</name>
<sequence>MSLSFRDLRGWIDKQKERLVKRGKEAKLKVLAARDIAITLLKIIQYSPTLILHASPDIVWVHLCNFKFDKIKEIQMSNAVRTDHILLNESGLIFWRLRSCSAELNILLQDVGRQDSDRVEDKWFMYNPEQKKEVETYISHQ</sequence>
<reference evidence="1 2" key="1">
    <citation type="submission" date="2020-10" db="EMBL/GenBank/DDBJ databases">
        <title>The Coptis chinensis genome and diversification of protoberbering-type alkaloids.</title>
        <authorList>
            <person name="Wang B."/>
            <person name="Shu S."/>
            <person name="Song C."/>
            <person name="Liu Y."/>
        </authorList>
    </citation>
    <scope>NUCLEOTIDE SEQUENCE [LARGE SCALE GENOMIC DNA]</scope>
    <source>
        <strain evidence="1">HL-2020</strain>
        <tissue evidence="1">Leaf</tissue>
    </source>
</reference>
<accession>A0A835LV76</accession>